<dbReference type="PANTHER" id="PTHR46696">
    <property type="entry name" value="P450, PUTATIVE (EUROFUNG)-RELATED"/>
    <property type="match status" value="1"/>
</dbReference>
<comment type="caution">
    <text evidence="3">The sequence shown here is derived from an EMBL/GenBank/DDBJ whole genome shotgun (WGS) entry which is preliminary data.</text>
</comment>
<dbReference type="Gene3D" id="1.10.630.10">
    <property type="entry name" value="Cytochrome P450"/>
    <property type="match status" value="1"/>
</dbReference>
<evidence type="ECO:0000313" key="4">
    <source>
        <dbReference type="Proteomes" id="UP001595912"/>
    </source>
</evidence>
<dbReference type="CDD" id="cd11029">
    <property type="entry name" value="CYP107-like"/>
    <property type="match status" value="1"/>
</dbReference>
<dbReference type="PRINTS" id="PR00359">
    <property type="entry name" value="BP450"/>
</dbReference>
<dbReference type="InterPro" id="IPR036396">
    <property type="entry name" value="Cyt_P450_sf"/>
</dbReference>
<reference evidence="4" key="1">
    <citation type="journal article" date="2019" name="Int. J. Syst. Evol. Microbiol.">
        <title>The Global Catalogue of Microorganisms (GCM) 10K type strain sequencing project: providing services to taxonomists for standard genome sequencing and annotation.</title>
        <authorList>
            <consortium name="The Broad Institute Genomics Platform"/>
            <consortium name="The Broad Institute Genome Sequencing Center for Infectious Disease"/>
            <person name="Wu L."/>
            <person name="Ma J."/>
        </authorList>
    </citation>
    <scope>NUCLEOTIDE SEQUENCE [LARGE SCALE GENOMIC DNA]</scope>
    <source>
        <strain evidence="4">CGMCC 4.7152</strain>
    </source>
</reference>
<sequence length="397" mass="43649">MASEIFASSEGINTAFLVDQYGTYERLHKIGPIHKVKTPEGVPAWFVTGYAEVRRLIGDRRLVRRRTDADGTHYAFPAPPPLTSSVLCQDPPSHTRLRKHMNKAFRGDRVDAMTPRIQEVATRLADDFKRGTVVDFMVEFAAPLPITGIAEVLGIPEKDRHELRTWGDQLLSLDPVQMQQGGAQLHQLFMALMAEKRVNPGDDIWSEWLATPDGGGAPLSTEELLGMGFMVLLGGYDPSARAIGSCVLALLSDPAKMELLRGNMELIPQAVEEFLRLYSSNHSATPRYAVEAMDVAGVTIEAGDIVLLSIAAADRDPDHFDPPNTARFEGPNGRHIAFGLGPHYCPGAELSRRQVAISLETILRKLPGLRLAAPPEDISLRESYFIRTPNVLPVICS</sequence>
<dbReference type="Proteomes" id="UP001595912">
    <property type="component" value="Unassembled WGS sequence"/>
</dbReference>
<dbReference type="InterPro" id="IPR017972">
    <property type="entry name" value="Cyt_P450_CS"/>
</dbReference>
<comment type="similarity">
    <text evidence="1 2">Belongs to the cytochrome P450 family.</text>
</comment>
<dbReference type="Pfam" id="PF00067">
    <property type="entry name" value="p450"/>
    <property type="match status" value="1"/>
</dbReference>
<gene>
    <name evidence="3" type="ORF">ACFPIJ_15480</name>
</gene>
<dbReference type="EMBL" id="JBHSIU010000016">
    <property type="protein sequence ID" value="MFC4999237.1"/>
    <property type="molecule type" value="Genomic_DNA"/>
</dbReference>
<dbReference type="PROSITE" id="PS00086">
    <property type="entry name" value="CYTOCHROME_P450"/>
    <property type="match status" value="1"/>
</dbReference>
<evidence type="ECO:0000313" key="3">
    <source>
        <dbReference type="EMBL" id="MFC4999237.1"/>
    </source>
</evidence>
<dbReference type="RefSeq" id="WP_380115612.1">
    <property type="nucleotide sequence ID" value="NZ_JBHSIU010000016.1"/>
</dbReference>
<organism evidence="3 4">
    <name type="scientific">Dactylosporangium cerinum</name>
    <dbReference type="NCBI Taxonomy" id="1434730"/>
    <lineage>
        <taxon>Bacteria</taxon>
        <taxon>Bacillati</taxon>
        <taxon>Actinomycetota</taxon>
        <taxon>Actinomycetes</taxon>
        <taxon>Micromonosporales</taxon>
        <taxon>Micromonosporaceae</taxon>
        <taxon>Dactylosporangium</taxon>
    </lineage>
</organism>
<dbReference type="PANTHER" id="PTHR46696:SF1">
    <property type="entry name" value="CYTOCHROME P450 YJIB-RELATED"/>
    <property type="match status" value="1"/>
</dbReference>
<evidence type="ECO:0000256" key="1">
    <source>
        <dbReference type="ARBA" id="ARBA00010617"/>
    </source>
</evidence>
<keyword evidence="2" id="KW-0503">Monooxygenase</keyword>
<keyword evidence="4" id="KW-1185">Reference proteome</keyword>
<evidence type="ECO:0000256" key="2">
    <source>
        <dbReference type="RuleBase" id="RU000461"/>
    </source>
</evidence>
<dbReference type="InterPro" id="IPR002397">
    <property type="entry name" value="Cyt_P450_B"/>
</dbReference>
<name>A0ABV9VWC9_9ACTN</name>
<dbReference type="InterPro" id="IPR001128">
    <property type="entry name" value="Cyt_P450"/>
</dbReference>
<keyword evidence="2" id="KW-0560">Oxidoreductase</keyword>
<keyword evidence="2" id="KW-0349">Heme</keyword>
<dbReference type="SUPFAM" id="SSF48264">
    <property type="entry name" value="Cytochrome P450"/>
    <property type="match status" value="1"/>
</dbReference>
<protein>
    <submittedName>
        <fullName evidence="3">Cytochrome P450</fullName>
    </submittedName>
</protein>
<proteinExistence type="inferred from homology"/>
<keyword evidence="2" id="KW-0479">Metal-binding</keyword>
<keyword evidence="2" id="KW-0408">Iron</keyword>
<accession>A0ABV9VWC9</accession>